<keyword evidence="13" id="KW-1185">Reference proteome</keyword>
<evidence type="ECO:0000259" key="11">
    <source>
        <dbReference type="Pfam" id="PF24762"/>
    </source>
</evidence>
<evidence type="ECO:0000256" key="1">
    <source>
        <dbReference type="ARBA" id="ARBA00004138"/>
    </source>
</evidence>
<evidence type="ECO:0000313" key="13">
    <source>
        <dbReference type="Proteomes" id="UP000001542"/>
    </source>
</evidence>
<keyword evidence="4" id="KW-0802">TPR repeat</keyword>
<feature type="repeat" description="WD" evidence="7">
    <location>
        <begin position="49"/>
        <end position="81"/>
    </location>
</feature>
<dbReference type="Gene3D" id="1.25.40.470">
    <property type="match status" value="1"/>
</dbReference>
<dbReference type="OrthoDB" id="10258787at2759"/>
<feature type="domain" description="IF140 C-terminal TPR" evidence="10">
    <location>
        <begin position="1161"/>
        <end position="1281"/>
    </location>
</feature>
<dbReference type="PROSITE" id="PS50082">
    <property type="entry name" value="WD_REPEATS_2"/>
    <property type="match status" value="1"/>
</dbReference>
<dbReference type="OMA" id="FYKFHTI"/>
<evidence type="ECO:0000259" key="8">
    <source>
        <dbReference type="Pfam" id="PF23383"/>
    </source>
</evidence>
<dbReference type="eggNOG" id="KOG3617">
    <property type="taxonomic scope" value="Eukaryota"/>
</dbReference>
<proteinExistence type="predicted"/>
<keyword evidence="5" id="KW-0969">Cilium</keyword>
<dbReference type="PANTHER" id="PTHR15722">
    <property type="entry name" value="IFT140/172-RELATED"/>
    <property type="match status" value="1"/>
</dbReference>
<feature type="domain" description="IFT140 first beta-propeller" evidence="8">
    <location>
        <begin position="14"/>
        <end position="121"/>
    </location>
</feature>
<evidence type="ECO:0000256" key="2">
    <source>
        <dbReference type="ARBA" id="ARBA00022574"/>
    </source>
</evidence>
<evidence type="ECO:0000259" key="10">
    <source>
        <dbReference type="Pfam" id="PF24760"/>
    </source>
</evidence>
<keyword evidence="6" id="KW-0966">Cell projection</keyword>
<accession>A2EGF3</accession>
<dbReference type="PANTHER" id="PTHR15722:SF7">
    <property type="entry name" value="INTRAFLAGELLAR TRANSPORT PROTEIN 140 HOMOLOG"/>
    <property type="match status" value="1"/>
</dbReference>
<dbReference type="InterPro" id="IPR056156">
    <property type="entry name" value="TPR_IF140_C"/>
</dbReference>
<dbReference type="SUPFAM" id="SSF82171">
    <property type="entry name" value="DPP6 N-terminal domain-like"/>
    <property type="match status" value="1"/>
</dbReference>
<dbReference type="InParanoid" id="A2EGF3"/>
<dbReference type="InterPro" id="IPR056168">
    <property type="entry name" value="TPR_IF140/IFT172/WDR19"/>
</dbReference>
<reference evidence="12" key="1">
    <citation type="submission" date="2006-10" db="EMBL/GenBank/DDBJ databases">
        <authorList>
            <person name="Amadeo P."/>
            <person name="Zhao Q."/>
            <person name="Wortman J."/>
            <person name="Fraser-Liggett C."/>
            <person name="Carlton J."/>
        </authorList>
    </citation>
    <scope>NUCLEOTIDE SEQUENCE</scope>
    <source>
        <strain evidence="12">G3</strain>
    </source>
</reference>
<evidence type="ECO:0000256" key="7">
    <source>
        <dbReference type="PROSITE-ProRule" id="PRU00221"/>
    </source>
</evidence>
<dbReference type="InterPro" id="IPR015943">
    <property type="entry name" value="WD40/YVTN_repeat-like_dom_sf"/>
</dbReference>
<dbReference type="Pfam" id="PF23385">
    <property type="entry name" value="Beta-prop_IFT140_2nd"/>
    <property type="match status" value="1"/>
</dbReference>
<organism evidence="12 13">
    <name type="scientific">Trichomonas vaginalis (strain ATCC PRA-98 / G3)</name>
    <dbReference type="NCBI Taxonomy" id="412133"/>
    <lineage>
        <taxon>Eukaryota</taxon>
        <taxon>Metamonada</taxon>
        <taxon>Parabasalia</taxon>
        <taxon>Trichomonadida</taxon>
        <taxon>Trichomonadidae</taxon>
        <taxon>Trichomonas</taxon>
    </lineage>
</organism>
<dbReference type="InterPro" id="IPR056155">
    <property type="entry name" value="Beta-prop_IFT140_2nd"/>
</dbReference>
<dbReference type="GO" id="GO:0005930">
    <property type="term" value="C:axoneme"/>
    <property type="evidence" value="ECO:0000318"/>
    <property type="project" value="GO_Central"/>
</dbReference>
<reference evidence="12" key="2">
    <citation type="journal article" date="2007" name="Science">
        <title>Draft genome sequence of the sexually transmitted pathogen Trichomonas vaginalis.</title>
        <authorList>
            <person name="Carlton J.M."/>
            <person name="Hirt R.P."/>
            <person name="Silva J.C."/>
            <person name="Delcher A.L."/>
            <person name="Schatz M."/>
            <person name="Zhao Q."/>
            <person name="Wortman J.R."/>
            <person name="Bidwell S.L."/>
            <person name="Alsmark U.C.M."/>
            <person name="Besteiro S."/>
            <person name="Sicheritz-Ponten T."/>
            <person name="Noel C.J."/>
            <person name="Dacks J.B."/>
            <person name="Foster P.G."/>
            <person name="Simillion C."/>
            <person name="Van de Peer Y."/>
            <person name="Miranda-Saavedra D."/>
            <person name="Barton G.J."/>
            <person name="Westrop G.D."/>
            <person name="Mueller S."/>
            <person name="Dessi D."/>
            <person name="Fiori P.L."/>
            <person name="Ren Q."/>
            <person name="Paulsen I."/>
            <person name="Zhang H."/>
            <person name="Bastida-Corcuera F.D."/>
            <person name="Simoes-Barbosa A."/>
            <person name="Brown M.T."/>
            <person name="Hayes R.D."/>
            <person name="Mukherjee M."/>
            <person name="Okumura C.Y."/>
            <person name="Schneider R."/>
            <person name="Smith A.J."/>
            <person name="Vanacova S."/>
            <person name="Villalvazo M."/>
            <person name="Haas B.J."/>
            <person name="Pertea M."/>
            <person name="Feldblyum T.V."/>
            <person name="Utterback T.R."/>
            <person name="Shu C.L."/>
            <person name="Osoegawa K."/>
            <person name="de Jong P.J."/>
            <person name="Hrdy I."/>
            <person name="Horvathova L."/>
            <person name="Zubacova Z."/>
            <person name="Dolezal P."/>
            <person name="Malik S.B."/>
            <person name="Logsdon J.M. Jr."/>
            <person name="Henze K."/>
            <person name="Gupta A."/>
            <person name="Wang C.C."/>
            <person name="Dunne R.L."/>
            <person name="Upcroft J.A."/>
            <person name="Upcroft P."/>
            <person name="White O."/>
            <person name="Salzberg S.L."/>
            <person name="Tang P."/>
            <person name="Chiu C.-H."/>
            <person name="Lee Y.-S."/>
            <person name="Embley T.M."/>
            <person name="Coombs G.H."/>
            <person name="Mottram J.C."/>
            <person name="Tachezy J."/>
            <person name="Fraser-Liggett C.M."/>
            <person name="Johnson P.J."/>
        </authorList>
    </citation>
    <scope>NUCLEOTIDE SEQUENCE [LARGE SCALE GENOMIC DNA]</scope>
    <source>
        <strain evidence="12">G3</strain>
    </source>
</reference>
<dbReference type="SMART" id="SM00320">
    <property type="entry name" value="WD40"/>
    <property type="match status" value="5"/>
</dbReference>
<feature type="domain" description="IF140/IFT172/WDR19 TPR" evidence="11">
    <location>
        <begin position="653"/>
        <end position="1153"/>
    </location>
</feature>
<dbReference type="KEGG" id="tva:4766139"/>
<keyword evidence="2 7" id="KW-0853">WD repeat</keyword>
<dbReference type="Pfam" id="PF24762">
    <property type="entry name" value="TPR_IF140-IFT172"/>
    <property type="match status" value="1"/>
</dbReference>
<dbReference type="STRING" id="5722.A2EGF3"/>
<dbReference type="SMR" id="A2EGF3"/>
<feature type="domain" description="IFT140 second beta-propeller" evidence="9">
    <location>
        <begin position="367"/>
        <end position="540"/>
    </location>
</feature>
<dbReference type="PROSITE" id="PS50294">
    <property type="entry name" value="WD_REPEATS_REGION"/>
    <property type="match status" value="1"/>
</dbReference>
<gene>
    <name evidence="12" type="ORF">TVAG_404040</name>
</gene>
<dbReference type="VEuPathDB" id="TrichDB:TVAGG3_0675750"/>
<dbReference type="EMBL" id="DS113382">
    <property type="protein sequence ID" value="EAY08236.1"/>
    <property type="molecule type" value="Genomic_DNA"/>
</dbReference>
<dbReference type="InterPro" id="IPR036322">
    <property type="entry name" value="WD40_repeat_dom_sf"/>
</dbReference>
<dbReference type="InterPro" id="IPR011990">
    <property type="entry name" value="TPR-like_helical_dom_sf"/>
</dbReference>
<sequence>MTFLSSDLAGIASFKAISWSYFENLCAVILADNTVHFFDDRGNELYQNTCKHNGRATSVVFSPKTNILAVGWSDGKVTIWNKGQLQESSQMLTSSVSLLFWHPTESILFSSAENGSLCIWDCSTIILPLFQGNAPTQFSKGTFIQTEAPFAFLTNDAGELYSIDATDKSVTKIYDLPAPVYSLASCAATRRIISIGGDNLMTQFSFPPSLSKYSQTKLPSGGAPTLVKIRSDVYAYNIADSITIFNVQNDNSYIIRLLNNKNVIAFDFIPITGTLYAATDSGQIISWRATMKGIFSRAGWSDPSSIDCKAQIEKIYMSPYTGSFLSTCNNRRPLMFRVTNYETSVSHEVVVWQTASDMIQLAGQDPTKIAYPVERIGISNNYVATSSAISTDIFTIRSGGLVPFSRMNINTPLVVISKECIYDCTSSALEVRNLQGTVKLTISLSNSPPKFIKVNGKYICIMCEDMSFFLFDISPRSPKLVFSTFFSTPLETYRIRDISVSAGGFCISVSVDVYEDQHWRPYPSLFLHSPQFDKTVSVEFDGRVPIGHCWDSEDTRLLCVSAAPFSPDYESNMSGSMIVPLFISDALDVFKQTTLSVSNNAILCAVELPRVFIQSAHGVVPTPYVLPQFEGLDNADDASKKALMELNFHLATGDIDSAFNAIRGIENKGIWRSLAQMCAQMRRVDLADMCFGRMEEGASAIMLRKVKDTGDDIATLTLVDNQLGLYDEAKKIATENRRFDLVAKTQASLGDWQGSLNTTIASDRIHKNTREYKIARSLEVRGDLGEAIKHYEQSGTIATELPRLALQANDLKLFFAYIADRSVTEIPPRMLVWIGRFYEAHKQTDQALEYFDYANATKESVRLLCCTDRWDEAAKIVQKSNDRSVITSYARHLMKRLEYFIKPENTNPQVDTEKMKHDIIELFRRARQFAQALEFAIQYEMIDDILALSFSAPPAIVCKAAQWFEQQKEAKNAILLYSRCGRMNRALTLCFVSKQYDALDEISDTLNAKTDKGVLIRCGNYFVESERWSKAAQCFVLAGQFDTVIQLCNDHNIKISSHILQDLAETVADPQIIQRFAELCEQQSAFQIAASLYVKLKDMQAAIKALIRSGDTEKVIKFAKYMRRREGYILAANYISTLNPRESENNFDTVVMFYNKAQAYDKLARFYESSAQTEIDEYQEYEKGLDLLAKAVDVLQNNEASNREQILETLNAKIQLIQIYVAASQSVKEDPQKALTACVQLLKTKGIETCMRPDDIYILMVQCYVQQGNLNSAHKILEDLRQSGTDITWFMDVEAIQKIYQAVGDTFEAKEGEGEDYSEVMDLDDADVE</sequence>
<dbReference type="Gene3D" id="1.25.40.10">
    <property type="entry name" value="Tetratricopeptide repeat domain"/>
    <property type="match status" value="1"/>
</dbReference>
<evidence type="ECO:0000256" key="6">
    <source>
        <dbReference type="ARBA" id="ARBA00023273"/>
    </source>
</evidence>
<keyword evidence="3" id="KW-0677">Repeat</keyword>
<dbReference type="VEuPathDB" id="TrichDB:TVAG_404040"/>
<dbReference type="Pfam" id="PF24760">
    <property type="entry name" value="TPR_IF140_C"/>
    <property type="match status" value="1"/>
</dbReference>
<dbReference type="Proteomes" id="UP000001542">
    <property type="component" value="Unassembled WGS sequence"/>
</dbReference>
<evidence type="ECO:0000256" key="5">
    <source>
        <dbReference type="ARBA" id="ARBA00023069"/>
    </source>
</evidence>
<dbReference type="FunFam" id="1.25.40.470:FF:000031">
    <property type="entry name" value="Uncharacterized protein TCIL3000_10_12370"/>
    <property type="match status" value="1"/>
</dbReference>
<dbReference type="GO" id="GO:0030991">
    <property type="term" value="C:intraciliary transport particle A"/>
    <property type="evidence" value="ECO:0000318"/>
    <property type="project" value="GO_Central"/>
</dbReference>
<evidence type="ECO:0000313" key="12">
    <source>
        <dbReference type="EMBL" id="EAY08236.1"/>
    </source>
</evidence>
<evidence type="ECO:0000256" key="4">
    <source>
        <dbReference type="ARBA" id="ARBA00022803"/>
    </source>
</evidence>
<evidence type="ECO:0000256" key="3">
    <source>
        <dbReference type="ARBA" id="ARBA00022737"/>
    </source>
</evidence>
<dbReference type="InterPro" id="IPR001680">
    <property type="entry name" value="WD40_rpt"/>
</dbReference>
<comment type="subcellular location">
    <subcellularLocation>
        <location evidence="1">Cell projection</location>
        <location evidence="1">Cilium</location>
    </subcellularLocation>
</comment>
<protein>
    <submittedName>
        <fullName evidence="12">Uncharacterized protein</fullName>
    </submittedName>
</protein>
<dbReference type="Pfam" id="PF23383">
    <property type="entry name" value="Beta-prop_IFT140_1st"/>
    <property type="match status" value="1"/>
</dbReference>
<name>A2EGF3_TRIV3</name>
<dbReference type="RefSeq" id="XP_001320459.1">
    <property type="nucleotide sequence ID" value="XM_001320424.1"/>
</dbReference>
<dbReference type="SUPFAM" id="SSF50978">
    <property type="entry name" value="WD40 repeat-like"/>
    <property type="match status" value="1"/>
</dbReference>
<dbReference type="Gene3D" id="2.130.10.10">
    <property type="entry name" value="YVTN repeat-like/Quinoprotein amine dehydrogenase"/>
    <property type="match status" value="1"/>
</dbReference>
<dbReference type="InterPro" id="IPR056154">
    <property type="entry name" value="Beta-prop_IFT140_1st"/>
</dbReference>
<dbReference type="GO" id="GO:0036064">
    <property type="term" value="C:ciliary basal body"/>
    <property type="evidence" value="ECO:0000318"/>
    <property type="project" value="GO_Central"/>
</dbReference>
<dbReference type="GO" id="GO:0035721">
    <property type="term" value="P:intraciliary retrograde transport"/>
    <property type="evidence" value="ECO:0000318"/>
    <property type="project" value="GO_Central"/>
</dbReference>
<evidence type="ECO:0000259" key="9">
    <source>
        <dbReference type="Pfam" id="PF23385"/>
    </source>
</evidence>